<evidence type="ECO:0000313" key="1">
    <source>
        <dbReference type="EMBL" id="RON48117.1"/>
    </source>
</evidence>
<evidence type="ECO:0000313" key="2">
    <source>
        <dbReference type="Proteomes" id="UP000285349"/>
    </source>
</evidence>
<comment type="caution">
    <text evidence="1">The sequence shown here is derived from an EMBL/GenBank/DDBJ whole genome shotgun (WGS) entry which is preliminary data.</text>
</comment>
<dbReference type="OrthoDB" id="6932284at2"/>
<accession>A0A423K8R8</accession>
<organism evidence="1 2">
    <name type="scientific">Pseudomonas frederiksbergensis</name>
    <dbReference type="NCBI Taxonomy" id="104087"/>
    <lineage>
        <taxon>Bacteria</taxon>
        <taxon>Pseudomonadati</taxon>
        <taxon>Pseudomonadota</taxon>
        <taxon>Gammaproteobacteria</taxon>
        <taxon>Pseudomonadales</taxon>
        <taxon>Pseudomonadaceae</taxon>
        <taxon>Pseudomonas</taxon>
    </lineage>
</organism>
<reference evidence="1 2" key="1">
    <citation type="submission" date="2016-10" db="EMBL/GenBank/DDBJ databases">
        <title>Comparative genome analysis of multiple Pseudomonas spp. focuses on biocontrol and plant growth promoting traits.</title>
        <authorList>
            <person name="Tao X.-Y."/>
            <person name="Taylor C.G."/>
        </authorList>
    </citation>
    <scope>NUCLEOTIDE SEQUENCE [LARGE SCALE GENOMIC DNA]</scope>
    <source>
        <strain evidence="1 2">37A10</strain>
    </source>
</reference>
<gene>
    <name evidence="1" type="ORF">BK666_10625</name>
</gene>
<proteinExistence type="predicted"/>
<dbReference type="RefSeq" id="WP_123509626.1">
    <property type="nucleotide sequence ID" value="NZ_MOBQ01000012.1"/>
</dbReference>
<name>A0A423K8R8_9PSED</name>
<sequence length="172" mass="18865">MTIGVVGNWTAKSGLLVRQGSPNAKPVSQSAKVREILTMVGTNPTILDRTKMDSLQLFKQVKGFDPTNISTKQLGNMSTFLKQNGIIGDVTALTLLNAGSQFDKFGIPNDPDAKFNALEYFATQLDSIQNNNLKGNKYANYLVPEFKKAIYVLQNLKTYGEGNGTTVKKKDK</sequence>
<dbReference type="EMBL" id="MOBQ01000012">
    <property type="protein sequence ID" value="RON48117.1"/>
    <property type="molecule type" value="Genomic_DNA"/>
</dbReference>
<dbReference type="AlphaFoldDB" id="A0A423K8R8"/>
<protein>
    <submittedName>
        <fullName evidence="1">Uncharacterized protein</fullName>
    </submittedName>
</protein>
<dbReference type="Proteomes" id="UP000285349">
    <property type="component" value="Unassembled WGS sequence"/>
</dbReference>